<name>A0ABR8AAG3_9CYAN</name>
<dbReference type="EMBL" id="JACJQH010000022">
    <property type="protein sequence ID" value="MBD2196888.1"/>
    <property type="molecule type" value="Genomic_DNA"/>
</dbReference>
<accession>A0ABR8AAG3</accession>
<sequence length="76" mass="8139">MNKKIENLGAVEIGEQELDRVAGGVNVASGLDVVIADIKGSISQAINKFLEKELPITQPTLPAIIEHTPTNNVTQF</sequence>
<evidence type="ECO:0008006" key="3">
    <source>
        <dbReference type="Google" id="ProtNLM"/>
    </source>
</evidence>
<comment type="caution">
    <text evidence="1">The sequence shown here is derived from an EMBL/GenBank/DDBJ whole genome shotgun (WGS) entry which is preliminary data.</text>
</comment>
<reference evidence="1 2" key="1">
    <citation type="journal article" date="2020" name="ISME J.">
        <title>Comparative genomics reveals insights into cyanobacterial evolution and habitat adaptation.</title>
        <authorList>
            <person name="Chen M.Y."/>
            <person name="Teng W.K."/>
            <person name="Zhao L."/>
            <person name="Hu C.X."/>
            <person name="Zhou Y.K."/>
            <person name="Han B.P."/>
            <person name="Song L.R."/>
            <person name="Shu W.S."/>
        </authorList>
    </citation>
    <scope>NUCLEOTIDE SEQUENCE [LARGE SCALE GENOMIC DNA]</scope>
    <source>
        <strain evidence="1 2">FACHB-288</strain>
    </source>
</reference>
<dbReference type="RefSeq" id="WP_190542881.1">
    <property type="nucleotide sequence ID" value="NZ_CAWPNO010000054.1"/>
</dbReference>
<evidence type="ECO:0000313" key="1">
    <source>
        <dbReference type="EMBL" id="MBD2196888.1"/>
    </source>
</evidence>
<gene>
    <name evidence="1" type="ORF">H6G24_15515</name>
</gene>
<organism evidence="1 2">
    <name type="scientific">Calothrix parietina FACHB-288</name>
    <dbReference type="NCBI Taxonomy" id="2692896"/>
    <lineage>
        <taxon>Bacteria</taxon>
        <taxon>Bacillati</taxon>
        <taxon>Cyanobacteriota</taxon>
        <taxon>Cyanophyceae</taxon>
        <taxon>Nostocales</taxon>
        <taxon>Calotrichaceae</taxon>
        <taxon>Calothrix</taxon>
    </lineage>
</organism>
<proteinExistence type="predicted"/>
<protein>
    <recommendedName>
        <fullName evidence="3">Bacteriocin</fullName>
    </recommendedName>
</protein>
<keyword evidence="2" id="KW-1185">Reference proteome</keyword>
<dbReference type="Proteomes" id="UP000658514">
    <property type="component" value="Unassembled WGS sequence"/>
</dbReference>
<evidence type="ECO:0000313" key="2">
    <source>
        <dbReference type="Proteomes" id="UP000658514"/>
    </source>
</evidence>